<keyword evidence="5" id="KW-0472">Membrane</keyword>
<comment type="caution">
    <text evidence="8">The sequence shown here is derived from an EMBL/GenBank/DDBJ whole genome shotgun (WGS) entry which is preliminary data.</text>
</comment>
<feature type="domain" description="Methyl-accepting transducer" evidence="6">
    <location>
        <begin position="269"/>
        <end position="498"/>
    </location>
</feature>
<protein>
    <submittedName>
        <fullName evidence="8">HAMP domain-containing protein</fullName>
    </submittedName>
</protein>
<dbReference type="InterPro" id="IPR004090">
    <property type="entry name" value="Chemotax_Me-accpt_rcpt"/>
</dbReference>
<dbReference type="EMBL" id="VPFD01000005">
    <property type="protein sequence ID" value="TXG00853.1"/>
    <property type="molecule type" value="Genomic_DNA"/>
</dbReference>
<dbReference type="PROSITE" id="PS50111">
    <property type="entry name" value="CHEMOTAXIS_TRANSDUC_2"/>
    <property type="match status" value="1"/>
</dbReference>
<comment type="subcellular location">
    <subcellularLocation>
        <location evidence="1">Membrane</location>
    </subcellularLocation>
</comment>
<dbReference type="InterPro" id="IPR024478">
    <property type="entry name" value="HlyB_4HB_MCP"/>
</dbReference>
<feature type="transmembrane region" description="Helical" evidence="5">
    <location>
        <begin position="190"/>
        <end position="210"/>
    </location>
</feature>
<dbReference type="PANTHER" id="PTHR43531:SF14">
    <property type="entry name" value="METHYL-ACCEPTING CHEMOTAXIS PROTEIN I-RELATED"/>
    <property type="match status" value="1"/>
</dbReference>
<dbReference type="InterPro" id="IPR004089">
    <property type="entry name" value="MCPsignal_dom"/>
</dbReference>
<dbReference type="InterPro" id="IPR003660">
    <property type="entry name" value="HAMP_dom"/>
</dbReference>
<evidence type="ECO:0000256" key="2">
    <source>
        <dbReference type="ARBA" id="ARBA00022481"/>
    </source>
</evidence>
<dbReference type="CDD" id="cd06225">
    <property type="entry name" value="HAMP"/>
    <property type="match status" value="1"/>
</dbReference>
<organism evidence="8 9">
    <name type="scientific">Massilia arenae</name>
    <dbReference type="NCBI Taxonomy" id="2603288"/>
    <lineage>
        <taxon>Bacteria</taxon>
        <taxon>Pseudomonadati</taxon>
        <taxon>Pseudomonadota</taxon>
        <taxon>Betaproteobacteria</taxon>
        <taxon>Burkholderiales</taxon>
        <taxon>Oxalobacteraceae</taxon>
        <taxon>Telluria group</taxon>
        <taxon>Massilia</taxon>
    </lineage>
</organism>
<evidence type="ECO:0000313" key="9">
    <source>
        <dbReference type="Proteomes" id="UP000321413"/>
    </source>
</evidence>
<reference evidence="8 9" key="1">
    <citation type="submission" date="2019-08" db="EMBL/GenBank/DDBJ databases">
        <title>Massilia golmudensis sp. nov., isolated from sand in the Qinghai-Tibetan Plateau.</title>
        <authorList>
            <person name="Zhang B."/>
        </authorList>
    </citation>
    <scope>NUCLEOTIDE SEQUENCE [LARGE SCALE GENOMIC DNA]</scope>
    <source>
        <strain evidence="8 9">GEM5</strain>
    </source>
</reference>
<dbReference type="PRINTS" id="PR00260">
    <property type="entry name" value="CHEMTRNSDUCR"/>
</dbReference>
<keyword evidence="2" id="KW-0488">Methylation</keyword>
<evidence type="ECO:0000313" key="8">
    <source>
        <dbReference type="EMBL" id="TXG00853.1"/>
    </source>
</evidence>
<evidence type="ECO:0000256" key="1">
    <source>
        <dbReference type="ARBA" id="ARBA00004370"/>
    </source>
</evidence>
<dbReference type="Pfam" id="PF00672">
    <property type="entry name" value="HAMP"/>
    <property type="match status" value="1"/>
</dbReference>
<dbReference type="RefSeq" id="WP_147934112.1">
    <property type="nucleotide sequence ID" value="NZ_VPFD01000005.1"/>
</dbReference>
<dbReference type="GO" id="GO:0005886">
    <property type="term" value="C:plasma membrane"/>
    <property type="evidence" value="ECO:0007669"/>
    <property type="project" value="TreeGrafter"/>
</dbReference>
<dbReference type="Proteomes" id="UP000321413">
    <property type="component" value="Unassembled WGS sequence"/>
</dbReference>
<dbReference type="PROSITE" id="PS50885">
    <property type="entry name" value="HAMP"/>
    <property type="match status" value="1"/>
</dbReference>
<dbReference type="AlphaFoldDB" id="A0A5C7FX98"/>
<feature type="domain" description="HAMP" evidence="7">
    <location>
        <begin position="212"/>
        <end position="264"/>
    </location>
</feature>
<evidence type="ECO:0000256" key="3">
    <source>
        <dbReference type="ARBA" id="ARBA00029447"/>
    </source>
</evidence>
<dbReference type="SUPFAM" id="SSF58104">
    <property type="entry name" value="Methyl-accepting chemotaxis protein (MCP) signaling domain"/>
    <property type="match status" value="1"/>
</dbReference>
<dbReference type="GO" id="GO:0006935">
    <property type="term" value="P:chemotaxis"/>
    <property type="evidence" value="ECO:0007669"/>
    <property type="project" value="InterPro"/>
</dbReference>
<keyword evidence="5" id="KW-1133">Transmembrane helix</keyword>
<name>A0A5C7FX98_9BURK</name>
<dbReference type="InterPro" id="IPR047347">
    <property type="entry name" value="YvaQ-like_sensor"/>
</dbReference>
<proteinExistence type="inferred from homology"/>
<evidence type="ECO:0000256" key="5">
    <source>
        <dbReference type="SAM" id="Phobius"/>
    </source>
</evidence>
<dbReference type="Pfam" id="PF12729">
    <property type="entry name" value="4HB_MCP_1"/>
    <property type="match status" value="1"/>
</dbReference>
<dbReference type="SMART" id="SM00283">
    <property type="entry name" value="MA"/>
    <property type="match status" value="1"/>
</dbReference>
<evidence type="ECO:0000259" key="7">
    <source>
        <dbReference type="PROSITE" id="PS50885"/>
    </source>
</evidence>
<evidence type="ECO:0000259" key="6">
    <source>
        <dbReference type="PROSITE" id="PS50111"/>
    </source>
</evidence>
<dbReference type="PANTHER" id="PTHR43531">
    <property type="entry name" value="PROTEIN ICFG"/>
    <property type="match status" value="1"/>
</dbReference>
<dbReference type="InterPro" id="IPR051310">
    <property type="entry name" value="MCP_chemotaxis"/>
</dbReference>
<accession>A0A5C7FX98</accession>
<dbReference type="Gene3D" id="1.10.287.950">
    <property type="entry name" value="Methyl-accepting chemotaxis protein"/>
    <property type="match status" value="1"/>
</dbReference>
<dbReference type="SMART" id="SM00304">
    <property type="entry name" value="HAMP"/>
    <property type="match status" value="1"/>
</dbReference>
<feature type="transmembrane region" description="Helical" evidence="5">
    <location>
        <begin position="12"/>
        <end position="34"/>
    </location>
</feature>
<dbReference type="CDD" id="cd11386">
    <property type="entry name" value="MCP_signal"/>
    <property type="match status" value="1"/>
</dbReference>
<dbReference type="Pfam" id="PF00015">
    <property type="entry name" value="MCPsignal"/>
    <property type="match status" value="1"/>
</dbReference>
<evidence type="ECO:0000256" key="4">
    <source>
        <dbReference type="PROSITE-ProRule" id="PRU00284"/>
    </source>
</evidence>
<dbReference type="FunFam" id="1.10.287.950:FF:000001">
    <property type="entry name" value="Methyl-accepting chemotaxis sensory transducer"/>
    <property type="match status" value="1"/>
</dbReference>
<keyword evidence="4" id="KW-0807">Transducer</keyword>
<comment type="similarity">
    <text evidence="3">Belongs to the methyl-accepting chemotaxis (MCP) protein family.</text>
</comment>
<keyword evidence="5" id="KW-0812">Transmembrane</keyword>
<dbReference type="CDD" id="cd19411">
    <property type="entry name" value="MCP2201-like_sensor"/>
    <property type="match status" value="1"/>
</dbReference>
<keyword evidence="9" id="KW-1185">Reference proteome</keyword>
<dbReference type="GO" id="GO:0004888">
    <property type="term" value="F:transmembrane signaling receptor activity"/>
    <property type="evidence" value="ECO:0007669"/>
    <property type="project" value="InterPro"/>
</dbReference>
<gene>
    <name evidence="8" type="ORF">FVD38_06745</name>
</gene>
<sequence>MKLANLSIGKRLAAGFGLVSILLLIMIAIGSTMLSRVKASTDEIIGQRMPRIEATQQLLSEVNDIAIALRNQILTDNADDRAAQSRAILAARDAAERTLQYFDRTLDRVRGRKLLAQIRKENALYVAGQDKLMRTVEAGDLPAARAILTDELRPILARLKGAATTLIDYQKTLTTQSAAAADAAYTQSMLLSWSIGAAALLLSALTAWWITASIVTPVRRALEVANTVAAGDLTSTIDVSGQDETGQLLAALRAMNDSLARTVGTVRAGTETIAVAAGEVAAGSQDLSSRTEQQASALEETASSMEELTSTVRQSADNARQANALAQSASGIARQGGAVVGQVVATMDAIRTSAERIGAIINVIDGIAFQTNILALNASVEAARAGEQGRGFAVVASEVRNLAHRSASAAREIKGLIGDSSARVADGSALVAQAGATMDELLHSVERVTDIMGEITSAAIEQSAGIEQISEAVGQMDAVTQQNAALVEQSAAASETMREQAAGLAQAVAVFRLGDAANGALSRRALTRPGVAAA</sequence>
<dbReference type="GO" id="GO:0007165">
    <property type="term" value="P:signal transduction"/>
    <property type="evidence" value="ECO:0007669"/>
    <property type="project" value="UniProtKB-KW"/>
</dbReference>